<dbReference type="AlphaFoldDB" id="A0A0J1IFP3"/>
<comment type="caution">
    <text evidence="7">The sequence shown here is derived from an EMBL/GenBank/DDBJ whole genome shotgun (WGS) entry which is preliminary data.</text>
</comment>
<accession>A0A0J1IFP3</accession>
<dbReference type="GO" id="GO:0016616">
    <property type="term" value="F:oxidoreductase activity, acting on the CH-OH group of donors, NAD or NADP as acceptor"/>
    <property type="evidence" value="ECO:0007669"/>
    <property type="project" value="InterPro"/>
</dbReference>
<dbReference type="OrthoDB" id="9805416at2"/>
<dbReference type="Proteomes" id="UP000036045">
    <property type="component" value="Unassembled WGS sequence"/>
</dbReference>
<organism evidence="7 8">
    <name type="scientific">Niallia circulans</name>
    <name type="common">Bacillus circulans</name>
    <dbReference type="NCBI Taxonomy" id="1397"/>
    <lineage>
        <taxon>Bacteria</taxon>
        <taxon>Bacillati</taxon>
        <taxon>Bacillota</taxon>
        <taxon>Bacilli</taxon>
        <taxon>Bacillales</taxon>
        <taxon>Bacillaceae</taxon>
        <taxon>Niallia</taxon>
    </lineage>
</organism>
<evidence type="ECO:0000313" key="7">
    <source>
        <dbReference type="EMBL" id="KLV24792.1"/>
    </source>
</evidence>
<sequence>MIKRKLIPKIYIRRTIPQKYLDKIKSTGGEYIVDPWQYGEPEPPISQDISGCNIVLTLGLTDSLAITKQAPYLKWVQSLSVGLDALLTEEIKKNDIVITNTKGCTSVPIAEHTIAMMTGLARGISYMIRNQLNRRWTPTPITDLSGATVAIIGYGEIGKQIAKRAKALDMFVIGCKKRPSIHATDDPADKIVGLDQLESVMAEADFLILALPSTPETYHLINKEKLESMKKTSFLINIGRGNTIVEEELINHLKEKKIAGAALDVFETEPLPPQHPIWQLENLIISPHNAYFSPNTLERYMDLFLENIERFKEGKELLNVVDKQLGY</sequence>
<feature type="domain" description="D-isomer specific 2-hydroxyacid dehydrogenase NAD-binding" evidence="6">
    <location>
        <begin position="114"/>
        <end position="290"/>
    </location>
</feature>
<dbReference type="RefSeq" id="WP_047943511.1">
    <property type="nucleotide sequence ID" value="NZ_JARTLH010000057.1"/>
</dbReference>
<evidence type="ECO:0000313" key="8">
    <source>
        <dbReference type="Proteomes" id="UP000036045"/>
    </source>
</evidence>
<dbReference type="Pfam" id="PF00389">
    <property type="entry name" value="2-Hacid_dh"/>
    <property type="match status" value="1"/>
</dbReference>
<proteinExistence type="inferred from homology"/>
<dbReference type="EMBL" id="LDPH01000019">
    <property type="protein sequence ID" value="KLV24792.1"/>
    <property type="molecule type" value="Genomic_DNA"/>
</dbReference>
<keyword evidence="3" id="KW-0520">NAD</keyword>
<evidence type="ECO:0000256" key="1">
    <source>
        <dbReference type="ARBA" id="ARBA00005854"/>
    </source>
</evidence>
<evidence type="ECO:0000259" key="5">
    <source>
        <dbReference type="Pfam" id="PF00389"/>
    </source>
</evidence>
<dbReference type="InterPro" id="IPR006140">
    <property type="entry name" value="D-isomer_DH_NAD-bd"/>
</dbReference>
<reference evidence="7 8" key="1">
    <citation type="submission" date="2015-05" db="EMBL/GenBank/DDBJ databases">
        <title>Whole genome sequence and identification of bacterial endophytes from Costus igneus.</title>
        <authorList>
            <person name="Lee Y.P."/>
            <person name="Gan H.M."/>
            <person name="Eng W."/>
            <person name="Wheatley M.S."/>
            <person name="Caraballo A."/>
            <person name="Polter S."/>
            <person name="Savka M.A."/>
            <person name="Hudson A.O."/>
        </authorList>
    </citation>
    <scope>NUCLEOTIDE SEQUENCE [LARGE SCALE GENOMIC DNA]</scope>
    <source>
        <strain evidence="7 8">RIT379</strain>
    </source>
</reference>
<dbReference type="CDD" id="cd05300">
    <property type="entry name" value="2-Hacid_dh_1"/>
    <property type="match status" value="1"/>
</dbReference>
<dbReference type="SUPFAM" id="SSF51735">
    <property type="entry name" value="NAD(P)-binding Rossmann-fold domains"/>
    <property type="match status" value="1"/>
</dbReference>
<name>A0A0J1IFP3_NIACI</name>
<dbReference type="PANTHER" id="PTHR43333:SF1">
    <property type="entry name" value="D-ISOMER SPECIFIC 2-HYDROXYACID DEHYDROGENASE NAD-BINDING DOMAIN-CONTAINING PROTEIN"/>
    <property type="match status" value="1"/>
</dbReference>
<dbReference type="GO" id="GO:0051287">
    <property type="term" value="F:NAD binding"/>
    <property type="evidence" value="ECO:0007669"/>
    <property type="project" value="InterPro"/>
</dbReference>
<dbReference type="PANTHER" id="PTHR43333">
    <property type="entry name" value="2-HACID_DH_C DOMAIN-CONTAINING PROTEIN"/>
    <property type="match status" value="1"/>
</dbReference>
<dbReference type="SUPFAM" id="SSF52283">
    <property type="entry name" value="Formate/glycerate dehydrogenase catalytic domain-like"/>
    <property type="match status" value="1"/>
</dbReference>
<dbReference type="InterPro" id="IPR006139">
    <property type="entry name" value="D-isomer_2_OHA_DH_cat_dom"/>
</dbReference>
<evidence type="ECO:0000259" key="6">
    <source>
        <dbReference type="Pfam" id="PF02826"/>
    </source>
</evidence>
<evidence type="ECO:0000256" key="3">
    <source>
        <dbReference type="ARBA" id="ARBA00023027"/>
    </source>
</evidence>
<protein>
    <submittedName>
        <fullName evidence="7">2-hydroxyacid dehydrogenase</fullName>
    </submittedName>
</protein>
<gene>
    <name evidence="7" type="ORF">ABW02_17205</name>
</gene>
<evidence type="ECO:0000256" key="2">
    <source>
        <dbReference type="ARBA" id="ARBA00023002"/>
    </source>
</evidence>
<evidence type="ECO:0000256" key="4">
    <source>
        <dbReference type="RuleBase" id="RU003719"/>
    </source>
</evidence>
<keyword evidence="2 4" id="KW-0560">Oxidoreductase</keyword>
<dbReference type="InterPro" id="IPR036291">
    <property type="entry name" value="NAD(P)-bd_dom_sf"/>
</dbReference>
<dbReference type="PATRIC" id="fig|1397.4.peg.1652"/>
<comment type="similarity">
    <text evidence="1 4">Belongs to the D-isomer specific 2-hydroxyacid dehydrogenase family.</text>
</comment>
<feature type="domain" description="D-isomer specific 2-hydroxyacid dehydrogenase catalytic" evidence="5">
    <location>
        <begin position="45"/>
        <end position="321"/>
    </location>
</feature>
<keyword evidence="8" id="KW-1185">Reference proteome</keyword>
<dbReference type="Gene3D" id="3.40.50.720">
    <property type="entry name" value="NAD(P)-binding Rossmann-like Domain"/>
    <property type="match status" value="2"/>
</dbReference>
<dbReference type="Pfam" id="PF02826">
    <property type="entry name" value="2-Hacid_dh_C"/>
    <property type="match status" value="1"/>
</dbReference>